<evidence type="ECO:0000313" key="14">
    <source>
        <dbReference type="Proteomes" id="UP000229056"/>
    </source>
</evidence>
<evidence type="ECO:0000256" key="1">
    <source>
        <dbReference type="ARBA" id="ARBA00009922"/>
    </source>
</evidence>
<gene>
    <name evidence="13" type="ORF">COT80_04545</name>
</gene>
<dbReference type="Pfam" id="PF00580">
    <property type="entry name" value="UvrD-helicase"/>
    <property type="match status" value="1"/>
</dbReference>
<evidence type="ECO:0000256" key="10">
    <source>
        <dbReference type="PROSITE-ProRule" id="PRU00560"/>
    </source>
</evidence>
<protein>
    <recommendedName>
        <fullName evidence="8">DNA 3'-5' helicase</fullName>
        <ecNumber evidence="8">5.6.2.4</ecNumber>
    </recommendedName>
</protein>
<dbReference type="EMBL" id="PEZY01000012">
    <property type="protein sequence ID" value="PIS06006.1"/>
    <property type="molecule type" value="Genomic_DNA"/>
</dbReference>
<evidence type="ECO:0000256" key="6">
    <source>
        <dbReference type="ARBA" id="ARBA00023235"/>
    </source>
</evidence>
<dbReference type="AlphaFoldDB" id="A0A2H0W3T4"/>
<keyword evidence="2 10" id="KW-0547">Nucleotide-binding</keyword>
<feature type="domain" description="UvrD-like helicase C-terminal" evidence="12">
    <location>
        <begin position="306"/>
        <end position="573"/>
    </location>
</feature>
<dbReference type="GO" id="GO:0000725">
    <property type="term" value="P:recombinational repair"/>
    <property type="evidence" value="ECO:0007669"/>
    <property type="project" value="TreeGrafter"/>
</dbReference>
<dbReference type="GO" id="GO:0016887">
    <property type="term" value="F:ATP hydrolysis activity"/>
    <property type="evidence" value="ECO:0007669"/>
    <property type="project" value="RHEA"/>
</dbReference>
<evidence type="ECO:0000256" key="4">
    <source>
        <dbReference type="ARBA" id="ARBA00022806"/>
    </source>
</evidence>
<comment type="catalytic activity">
    <reaction evidence="7">
        <text>Couples ATP hydrolysis with the unwinding of duplex DNA by translocating in the 3'-5' direction.</text>
        <dbReference type="EC" id="5.6.2.4"/>
    </reaction>
</comment>
<dbReference type="Gene3D" id="1.10.486.10">
    <property type="entry name" value="PCRA, domain 4"/>
    <property type="match status" value="1"/>
</dbReference>
<keyword evidence="6" id="KW-0413">Isomerase</keyword>
<organism evidence="13 14">
    <name type="scientific">Candidatus Buchananbacteria bacterium CG10_big_fil_rev_8_21_14_0_10_33_19</name>
    <dbReference type="NCBI Taxonomy" id="1974525"/>
    <lineage>
        <taxon>Bacteria</taxon>
        <taxon>Candidatus Buchananiibacteriota</taxon>
    </lineage>
</organism>
<dbReference type="InterPro" id="IPR013986">
    <property type="entry name" value="DExx_box_DNA_helicase_dom_sf"/>
</dbReference>
<dbReference type="Gene3D" id="3.40.50.300">
    <property type="entry name" value="P-loop containing nucleotide triphosphate hydrolases"/>
    <property type="match status" value="2"/>
</dbReference>
<dbReference type="PROSITE" id="PS51217">
    <property type="entry name" value="UVRD_HELICASE_CTER"/>
    <property type="match status" value="1"/>
</dbReference>
<evidence type="ECO:0000256" key="7">
    <source>
        <dbReference type="ARBA" id="ARBA00034617"/>
    </source>
</evidence>
<proteinExistence type="inferred from homology"/>
<evidence type="ECO:0000256" key="5">
    <source>
        <dbReference type="ARBA" id="ARBA00022840"/>
    </source>
</evidence>
<feature type="domain" description="UvrD-like helicase ATP-binding" evidence="11">
    <location>
        <begin position="21"/>
        <end position="305"/>
    </location>
</feature>
<comment type="similarity">
    <text evidence="1">Belongs to the helicase family. UvrD subfamily.</text>
</comment>
<evidence type="ECO:0000256" key="9">
    <source>
        <dbReference type="ARBA" id="ARBA00048988"/>
    </source>
</evidence>
<reference evidence="14" key="1">
    <citation type="submission" date="2017-09" db="EMBL/GenBank/DDBJ databases">
        <title>Depth-based differentiation of microbial function through sediment-hosted aquifers and enrichment of novel symbionts in the deep terrestrial subsurface.</title>
        <authorList>
            <person name="Probst A.J."/>
            <person name="Ladd B."/>
            <person name="Jarett J.K."/>
            <person name="Geller-Mcgrath D.E."/>
            <person name="Sieber C.M.K."/>
            <person name="Emerson J.B."/>
            <person name="Anantharaman K."/>
            <person name="Thomas B.C."/>
            <person name="Malmstrom R."/>
            <person name="Stieglmeier M."/>
            <person name="Klingl A."/>
            <person name="Woyke T."/>
            <person name="Ryan C.M."/>
            <person name="Banfield J.F."/>
        </authorList>
    </citation>
    <scope>NUCLEOTIDE SEQUENCE [LARGE SCALE GENOMIC DNA]</scope>
</reference>
<dbReference type="GO" id="GO:0043138">
    <property type="term" value="F:3'-5' DNA helicase activity"/>
    <property type="evidence" value="ECO:0007669"/>
    <property type="project" value="UniProtKB-EC"/>
</dbReference>
<evidence type="ECO:0000259" key="12">
    <source>
        <dbReference type="PROSITE" id="PS51217"/>
    </source>
</evidence>
<keyword evidence="4 10" id="KW-0347">Helicase</keyword>
<name>A0A2H0W3T4_9BACT</name>
<dbReference type="SUPFAM" id="SSF52540">
    <property type="entry name" value="P-loop containing nucleoside triphosphate hydrolases"/>
    <property type="match status" value="1"/>
</dbReference>
<dbReference type="GO" id="GO:0005829">
    <property type="term" value="C:cytosol"/>
    <property type="evidence" value="ECO:0007669"/>
    <property type="project" value="TreeGrafter"/>
</dbReference>
<keyword evidence="5 10" id="KW-0067">ATP-binding</keyword>
<dbReference type="PANTHER" id="PTHR11070:SF3">
    <property type="entry name" value="DNA 3'-5' HELICASE"/>
    <property type="match status" value="1"/>
</dbReference>
<comment type="catalytic activity">
    <reaction evidence="9">
        <text>ATP + H2O = ADP + phosphate + H(+)</text>
        <dbReference type="Rhea" id="RHEA:13065"/>
        <dbReference type="ChEBI" id="CHEBI:15377"/>
        <dbReference type="ChEBI" id="CHEBI:15378"/>
        <dbReference type="ChEBI" id="CHEBI:30616"/>
        <dbReference type="ChEBI" id="CHEBI:43474"/>
        <dbReference type="ChEBI" id="CHEBI:456216"/>
        <dbReference type="EC" id="5.6.2.4"/>
    </reaction>
</comment>
<dbReference type="GO" id="GO:0003677">
    <property type="term" value="F:DNA binding"/>
    <property type="evidence" value="ECO:0007669"/>
    <property type="project" value="InterPro"/>
</dbReference>
<dbReference type="EC" id="5.6.2.4" evidence="8"/>
<dbReference type="Gene3D" id="1.10.10.160">
    <property type="match status" value="1"/>
</dbReference>
<dbReference type="CDD" id="cd17932">
    <property type="entry name" value="DEXQc_UvrD"/>
    <property type="match status" value="1"/>
</dbReference>
<dbReference type="PROSITE" id="PS51198">
    <property type="entry name" value="UVRD_HELICASE_ATP_BIND"/>
    <property type="match status" value="1"/>
</dbReference>
<evidence type="ECO:0000313" key="13">
    <source>
        <dbReference type="EMBL" id="PIS06006.1"/>
    </source>
</evidence>
<dbReference type="GO" id="GO:0005524">
    <property type="term" value="F:ATP binding"/>
    <property type="evidence" value="ECO:0007669"/>
    <property type="project" value="UniProtKB-UniRule"/>
</dbReference>
<dbReference type="InterPro" id="IPR014017">
    <property type="entry name" value="DNA_helicase_UvrD-like_C"/>
</dbReference>
<evidence type="ECO:0000256" key="8">
    <source>
        <dbReference type="ARBA" id="ARBA00034808"/>
    </source>
</evidence>
<accession>A0A2H0W3T4</accession>
<dbReference type="PANTHER" id="PTHR11070">
    <property type="entry name" value="UVRD / RECB / PCRA DNA HELICASE FAMILY MEMBER"/>
    <property type="match status" value="1"/>
</dbReference>
<dbReference type="InterPro" id="IPR027417">
    <property type="entry name" value="P-loop_NTPase"/>
</dbReference>
<evidence type="ECO:0000259" key="11">
    <source>
        <dbReference type="PROSITE" id="PS51198"/>
    </source>
</evidence>
<keyword evidence="3 10" id="KW-0378">Hydrolase</keyword>
<evidence type="ECO:0000256" key="2">
    <source>
        <dbReference type="ARBA" id="ARBA00022741"/>
    </source>
</evidence>
<dbReference type="Pfam" id="PF13361">
    <property type="entry name" value="UvrD_C"/>
    <property type="match status" value="1"/>
</dbReference>
<evidence type="ECO:0000256" key="3">
    <source>
        <dbReference type="ARBA" id="ARBA00022801"/>
    </source>
</evidence>
<comment type="caution">
    <text evidence="13">The sequence shown here is derived from an EMBL/GenBank/DDBJ whole genome shotgun (WGS) entry which is preliminary data.</text>
</comment>
<dbReference type="Proteomes" id="UP000229056">
    <property type="component" value="Unassembled WGS sequence"/>
</dbReference>
<feature type="binding site" evidence="10">
    <location>
        <begin position="42"/>
        <end position="49"/>
    </location>
    <ligand>
        <name>ATP</name>
        <dbReference type="ChEBI" id="CHEBI:30616"/>
    </ligand>
</feature>
<dbReference type="InterPro" id="IPR000212">
    <property type="entry name" value="DNA_helicase_UvrD/REP"/>
</dbReference>
<dbReference type="InterPro" id="IPR014016">
    <property type="entry name" value="UvrD-like_ATP-bd"/>
</dbReference>
<sequence length="694" mass="80173">MKEYILKTTEPDFNFKIDYRAELNDEQYKVVTEGEGPCLVLAGAGSGKTRTLVYRVAYLLEKGVAPNRILLVTFTNKAAKEMTSRIELLLKNKPKGLWSGTFHHMGNRLLRIYGKEIGIDPNFNILDSEDSKSLVKLCRSNISLPDDKYFPKADLINKIISLAANLKDPISDIIRRRFPQIDEDYIPIIERINQSYKDKKRQSNSLDFDDLLFEWNRLLLESASTREKLSRQFKYILVDEYQDTNHIQGEIINHLAGTDQNVLVVGDDSQSIYSFRGAIVDNILNFPKDFPEVKTFKLETNYRSTPEILKLANTSINCNKNKFEKNLHTSKKSADKPALVALEDAYTQADFICQRMLDLQREEGINLNEMVVLFRAHFQSLELEMELNKRNIPYVMRGGLRFFEQAHIKDVIAYLRILGNHLDEVSWQRVLQLQTGIGPATVNNIWQQIQTASSLEQILTNQFKLSVKASIGWTEARNLLDKLQSMDVTDISTLIKTILKSGYERIIKNNFDNPQDRLADLEQLSVFSSRYELLEKFLADTALGEGFKGSSIVENNEVPEDAVALSTIHQSKGLEWKVVFVMSLVDGQFPNMKAFDNRRDMEEERRMFYVATTRAQDQLYLTYPIFSYNSGNINQVSQFIKELPEEVYEKWQVKSEFSSDEDEVIYVDENEDPFADSDDVATNFWQRMKKRQQR</sequence>